<dbReference type="InterPro" id="IPR004020">
    <property type="entry name" value="DAPIN"/>
</dbReference>
<evidence type="ECO:0000313" key="3">
    <source>
        <dbReference type="Proteomes" id="UP000472267"/>
    </source>
</evidence>
<evidence type="ECO:0000259" key="1">
    <source>
        <dbReference type="SMART" id="SM01289"/>
    </source>
</evidence>
<dbReference type="SUPFAM" id="SSF47986">
    <property type="entry name" value="DEATH domain"/>
    <property type="match status" value="1"/>
</dbReference>
<dbReference type="InParanoid" id="A0A672HN57"/>
<organism evidence="2 3">
    <name type="scientific">Salarias fasciatus</name>
    <name type="common">Jewelled blenny</name>
    <name type="synonym">Blennius fasciatus</name>
    <dbReference type="NCBI Taxonomy" id="181472"/>
    <lineage>
        <taxon>Eukaryota</taxon>
        <taxon>Metazoa</taxon>
        <taxon>Chordata</taxon>
        <taxon>Craniata</taxon>
        <taxon>Vertebrata</taxon>
        <taxon>Euteleostomi</taxon>
        <taxon>Actinopterygii</taxon>
        <taxon>Neopterygii</taxon>
        <taxon>Teleostei</taxon>
        <taxon>Neoteleostei</taxon>
        <taxon>Acanthomorphata</taxon>
        <taxon>Ovalentaria</taxon>
        <taxon>Blenniimorphae</taxon>
        <taxon>Blenniiformes</taxon>
        <taxon>Blennioidei</taxon>
        <taxon>Blenniidae</taxon>
        <taxon>Salariinae</taxon>
        <taxon>Salarias</taxon>
    </lineage>
</organism>
<dbReference type="SMART" id="SM01289">
    <property type="entry name" value="PYRIN"/>
    <property type="match status" value="1"/>
</dbReference>
<feature type="domain" description="Pyrin" evidence="1">
    <location>
        <begin position="4"/>
        <end position="86"/>
    </location>
</feature>
<protein>
    <recommendedName>
        <fullName evidence="1">Pyrin domain-containing protein</fullName>
    </recommendedName>
</protein>
<reference evidence="2" key="3">
    <citation type="submission" date="2025-09" db="UniProtKB">
        <authorList>
            <consortium name="Ensembl"/>
        </authorList>
    </citation>
    <scope>IDENTIFICATION</scope>
</reference>
<dbReference type="AlphaFoldDB" id="A0A672HN57"/>
<keyword evidence="3" id="KW-1185">Reference proteome</keyword>
<evidence type="ECO:0000313" key="2">
    <source>
        <dbReference type="Ensembl" id="ENSSFAP00005030681.1"/>
    </source>
</evidence>
<sequence length="98" mass="11362">MSSPSEILLGILDDLGDQDFGRFKWYLWQDGVLEGFKPILKSKLETLQREGTVDEMCQTYNTHALEVTKMVLEKMKKKGVWQKHSKNISQPEGKSWKC</sequence>
<name>A0A672HN57_SALFA</name>
<dbReference type="FunCoup" id="A0A672HN57">
    <property type="interactions" value="34"/>
</dbReference>
<dbReference type="Gene3D" id="1.10.533.10">
    <property type="entry name" value="Death Domain, Fas"/>
    <property type="match status" value="1"/>
</dbReference>
<reference evidence="2" key="1">
    <citation type="submission" date="2019-06" db="EMBL/GenBank/DDBJ databases">
        <authorList>
            <consortium name="Wellcome Sanger Institute Data Sharing"/>
        </authorList>
    </citation>
    <scope>NUCLEOTIDE SEQUENCE [LARGE SCALE GENOMIC DNA]</scope>
</reference>
<dbReference type="OMA" id="ADHEFDN"/>
<dbReference type="Pfam" id="PF02758">
    <property type="entry name" value="PYRIN"/>
    <property type="match status" value="1"/>
</dbReference>
<dbReference type="Ensembl" id="ENSSFAT00005031790.1">
    <property type="protein sequence ID" value="ENSSFAP00005030681.1"/>
    <property type="gene ID" value="ENSSFAG00005015581.1"/>
</dbReference>
<accession>A0A672HN57</accession>
<reference evidence="2" key="2">
    <citation type="submission" date="2025-08" db="UniProtKB">
        <authorList>
            <consortium name="Ensembl"/>
        </authorList>
    </citation>
    <scope>IDENTIFICATION</scope>
</reference>
<proteinExistence type="predicted"/>
<dbReference type="Proteomes" id="UP000472267">
    <property type="component" value="Chromosome 23"/>
</dbReference>
<dbReference type="InterPro" id="IPR011029">
    <property type="entry name" value="DEATH-like_dom_sf"/>
</dbReference>